<keyword evidence="3" id="KW-1185">Reference proteome</keyword>
<comment type="caution">
    <text evidence="2">The sequence shown here is derived from an EMBL/GenBank/DDBJ whole genome shotgun (WGS) entry which is preliminary data.</text>
</comment>
<dbReference type="AlphaFoldDB" id="A0A1T2KYR0"/>
<proteinExistence type="predicted"/>
<keyword evidence="1" id="KW-0472">Membrane</keyword>
<organism evidence="2 3">
    <name type="scientific">Solemya elarraichensis gill symbiont</name>
    <dbReference type="NCBI Taxonomy" id="1918949"/>
    <lineage>
        <taxon>Bacteria</taxon>
        <taxon>Pseudomonadati</taxon>
        <taxon>Pseudomonadota</taxon>
        <taxon>Gammaproteobacteria</taxon>
        <taxon>sulfur-oxidizing symbionts</taxon>
    </lineage>
</organism>
<feature type="transmembrane region" description="Helical" evidence="1">
    <location>
        <begin position="53"/>
        <end position="71"/>
    </location>
</feature>
<dbReference type="EMBL" id="MPRK01000244">
    <property type="protein sequence ID" value="OOZ37972.1"/>
    <property type="molecule type" value="Genomic_DNA"/>
</dbReference>
<sequence>MLILVMLLPPVLIWLTGLFEPMYMLRTIMPSHLIAMTGLALAVTAIQARWFRMAGIAVLGVILGISSYGYFSHYKKEAWADLSVQLKQTVSPDTAVLVCEEYLYHPLYFYLYEDMPPVIDLNHRKRRVRIRHTPADQWQPFYLQPGNKPPGVIHVIGRYGRCAGRMEQDLFAITGTEYKVIDSWRGYKIGMATYENGTNFHTR</sequence>
<evidence type="ECO:0000313" key="3">
    <source>
        <dbReference type="Proteomes" id="UP000190198"/>
    </source>
</evidence>
<evidence type="ECO:0000313" key="2">
    <source>
        <dbReference type="EMBL" id="OOZ37972.1"/>
    </source>
</evidence>
<keyword evidence="1" id="KW-1133">Transmembrane helix</keyword>
<evidence type="ECO:0000256" key="1">
    <source>
        <dbReference type="SAM" id="Phobius"/>
    </source>
</evidence>
<reference evidence="2 3" key="1">
    <citation type="submission" date="2016-11" db="EMBL/GenBank/DDBJ databases">
        <title>Mixed transmission modes and dynamic genome evolution in an obligate animal-bacterial symbiosis.</title>
        <authorList>
            <person name="Russell S.L."/>
            <person name="Corbett-Detig R.B."/>
            <person name="Cavanaugh C.M."/>
        </authorList>
    </citation>
    <scope>NUCLEOTIDE SEQUENCE [LARGE SCALE GENOMIC DNA]</scope>
    <source>
        <strain evidence="2">Sp-SM6</strain>
    </source>
</reference>
<name>A0A1T2KYR0_9GAMM</name>
<protein>
    <submittedName>
        <fullName evidence="2">Uncharacterized protein</fullName>
    </submittedName>
</protein>
<accession>A0A1T2KYR0</accession>
<gene>
    <name evidence="2" type="ORF">BOW52_09735</name>
</gene>
<keyword evidence="1" id="KW-0812">Transmembrane</keyword>
<dbReference type="Proteomes" id="UP000190198">
    <property type="component" value="Unassembled WGS sequence"/>
</dbReference>